<evidence type="ECO:0000259" key="7">
    <source>
        <dbReference type="PROSITE" id="PS50888"/>
    </source>
</evidence>
<dbReference type="CDD" id="cd00130">
    <property type="entry name" value="PAS"/>
    <property type="match status" value="2"/>
</dbReference>
<evidence type="ECO:0000256" key="2">
    <source>
        <dbReference type="ARBA" id="ARBA00023015"/>
    </source>
</evidence>
<evidence type="ECO:0000256" key="3">
    <source>
        <dbReference type="ARBA" id="ARBA00023125"/>
    </source>
</evidence>
<dbReference type="SMART" id="SM00091">
    <property type="entry name" value="PAS"/>
    <property type="match status" value="2"/>
</dbReference>
<comment type="subcellular location">
    <subcellularLocation>
        <location evidence="1">Nucleus</location>
    </subcellularLocation>
</comment>
<organism evidence="8 9">
    <name type="scientific">Bugula neritina</name>
    <name type="common">Brown bryozoan</name>
    <name type="synonym">Sertularia neritina</name>
    <dbReference type="NCBI Taxonomy" id="10212"/>
    <lineage>
        <taxon>Eukaryota</taxon>
        <taxon>Metazoa</taxon>
        <taxon>Spiralia</taxon>
        <taxon>Lophotrochozoa</taxon>
        <taxon>Bryozoa</taxon>
        <taxon>Gymnolaemata</taxon>
        <taxon>Cheilostomatida</taxon>
        <taxon>Flustrina</taxon>
        <taxon>Buguloidea</taxon>
        <taxon>Bugulidae</taxon>
        <taxon>Bugula</taxon>
    </lineage>
</organism>
<evidence type="ECO:0000313" key="9">
    <source>
        <dbReference type="Proteomes" id="UP000593567"/>
    </source>
</evidence>
<dbReference type="PROSITE" id="PS50888">
    <property type="entry name" value="BHLH"/>
    <property type="match status" value="1"/>
</dbReference>
<accession>A0A7J7KRQ3</accession>
<dbReference type="GO" id="GO:0000977">
    <property type="term" value="F:RNA polymerase II transcription regulatory region sequence-specific DNA binding"/>
    <property type="evidence" value="ECO:0007669"/>
    <property type="project" value="TreeGrafter"/>
</dbReference>
<dbReference type="GO" id="GO:0046983">
    <property type="term" value="F:protein dimerization activity"/>
    <property type="evidence" value="ECO:0007669"/>
    <property type="project" value="InterPro"/>
</dbReference>
<dbReference type="PROSITE" id="PS50112">
    <property type="entry name" value="PAS"/>
    <property type="match status" value="1"/>
</dbReference>
<dbReference type="PANTHER" id="PTHR23043:SF39">
    <property type="entry name" value="DYSFUSION, ISOFORM D"/>
    <property type="match status" value="1"/>
</dbReference>
<dbReference type="InterPro" id="IPR000014">
    <property type="entry name" value="PAS"/>
</dbReference>
<feature type="domain" description="BHLH" evidence="7">
    <location>
        <begin position="9"/>
        <end position="62"/>
    </location>
</feature>
<dbReference type="NCBIfam" id="TIGR00229">
    <property type="entry name" value="sensory_box"/>
    <property type="match status" value="1"/>
</dbReference>
<dbReference type="EMBL" id="VXIV02000099">
    <property type="protein sequence ID" value="KAF6040819.1"/>
    <property type="molecule type" value="Genomic_DNA"/>
</dbReference>
<keyword evidence="2" id="KW-0805">Transcription regulation</keyword>
<name>A0A7J7KRQ3_BUGNE</name>
<comment type="caution">
    <text evidence="8">The sequence shown here is derived from an EMBL/GenBank/DDBJ whole genome shotgun (WGS) entry which is preliminary data.</text>
</comment>
<dbReference type="InterPro" id="IPR011598">
    <property type="entry name" value="bHLH_dom"/>
</dbReference>
<evidence type="ECO:0000256" key="1">
    <source>
        <dbReference type="ARBA" id="ARBA00004123"/>
    </source>
</evidence>
<dbReference type="Proteomes" id="UP000593567">
    <property type="component" value="Unassembled WGS sequence"/>
</dbReference>
<evidence type="ECO:0000313" key="8">
    <source>
        <dbReference type="EMBL" id="KAF6040819.1"/>
    </source>
</evidence>
<dbReference type="InterPro" id="IPR035965">
    <property type="entry name" value="PAS-like_dom_sf"/>
</dbReference>
<dbReference type="Gene3D" id="3.30.450.20">
    <property type="entry name" value="PAS domain"/>
    <property type="match status" value="2"/>
</dbReference>
<evidence type="ECO:0000256" key="4">
    <source>
        <dbReference type="ARBA" id="ARBA00023163"/>
    </source>
</evidence>
<dbReference type="InterPro" id="IPR056192">
    <property type="entry name" value="bHLH_NPAS4"/>
</dbReference>
<dbReference type="SUPFAM" id="SSF55785">
    <property type="entry name" value="PYP-like sensor domain (PAS domain)"/>
    <property type="match status" value="2"/>
</dbReference>
<dbReference type="Pfam" id="PF23183">
    <property type="entry name" value="bHLH_NPAS4"/>
    <property type="match status" value="1"/>
</dbReference>
<sequence length="520" mass="59232">MLQPTWIEQVTPVITKSSKQRRELINQEIDYIRTLLPVRNRSLQRLSQLEVMSMACIHIRRCHFLGQPLFTQNEEDEEDILMHAVPGFFLVCTSDGKLVYISPNVTDFLGHSTIDITKQGDNIYDIVDTRDHSEIKASLTDWSSAEISFRCRIALSRYTRRQSSFFDEKPIQVSGYYTMPADCSAFQGPVFIGLCTPILSPAIKKSILCRTSTSFTSVHHIDMTFMEASHLCEHYLGLQETELVGRSWYEFLSPDTLSTAAENHLKVSESYDAEGTSVFYGRVARPDGTGFPAAFFLHIHKTEEQTYIVCTVQALREDYDFPSLTYDSRDGKECSEKVSRDYPPSSPQAFEVATENHWSLKVTHPSYDMGQGHQSLASHLYTPSLYSTFYTYSISHPQNIERQEHSRTPLSYTKTPLHRPSGGLVMVAPESIYSRSNSSSPLNYTELGECQQLRSFSQQHSNASNEKCMWDFNLDTQKRLFTEHLCHISNTSPSTIYETNSTLAVGNHSPQHCWQPQAVR</sequence>
<evidence type="ECO:0000256" key="5">
    <source>
        <dbReference type="ARBA" id="ARBA00023242"/>
    </source>
</evidence>
<dbReference type="OrthoDB" id="9978016at2759"/>
<gene>
    <name evidence="8" type="ORF">EB796_000875</name>
</gene>
<dbReference type="AlphaFoldDB" id="A0A7J7KRQ3"/>
<dbReference type="GO" id="GO:0000981">
    <property type="term" value="F:DNA-binding transcription factor activity, RNA polymerase II-specific"/>
    <property type="evidence" value="ECO:0007669"/>
    <property type="project" value="TreeGrafter"/>
</dbReference>
<dbReference type="InterPro" id="IPR036638">
    <property type="entry name" value="HLH_DNA-bd_sf"/>
</dbReference>
<keyword evidence="3" id="KW-0238">DNA-binding</keyword>
<reference evidence="8" key="1">
    <citation type="submission" date="2020-06" db="EMBL/GenBank/DDBJ databases">
        <title>Draft genome of Bugula neritina, a colonial animal packing powerful symbionts and potential medicines.</title>
        <authorList>
            <person name="Rayko M."/>
        </authorList>
    </citation>
    <scope>NUCLEOTIDE SEQUENCE [LARGE SCALE GENOMIC DNA]</scope>
    <source>
        <strain evidence="8">Kwan_BN1</strain>
    </source>
</reference>
<keyword evidence="4" id="KW-0804">Transcription</keyword>
<protein>
    <submittedName>
        <fullName evidence="8">NPAS4</fullName>
    </submittedName>
</protein>
<dbReference type="GO" id="GO:0005634">
    <property type="term" value="C:nucleus"/>
    <property type="evidence" value="ECO:0007669"/>
    <property type="project" value="UniProtKB-SubCell"/>
</dbReference>
<dbReference type="PANTHER" id="PTHR23043">
    <property type="entry name" value="HYPOXIA-INDUCIBLE FACTOR 1 ALPHA"/>
    <property type="match status" value="1"/>
</dbReference>
<keyword evidence="9" id="KW-1185">Reference proteome</keyword>
<proteinExistence type="predicted"/>
<dbReference type="SUPFAM" id="SSF47459">
    <property type="entry name" value="HLH, helix-loop-helix DNA-binding domain"/>
    <property type="match status" value="1"/>
</dbReference>
<feature type="domain" description="PAS" evidence="6">
    <location>
        <begin position="74"/>
        <end position="139"/>
    </location>
</feature>
<keyword evidence="5" id="KW-0539">Nucleus</keyword>
<evidence type="ECO:0000259" key="6">
    <source>
        <dbReference type="PROSITE" id="PS50112"/>
    </source>
</evidence>
<dbReference type="Pfam" id="PF14598">
    <property type="entry name" value="PAS_11"/>
    <property type="match status" value="1"/>
</dbReference>